<dbReference type="STRING" id="665118.SAMN02983003_3228"/>
<protein>
    <recommendedName>
        <fullName evidence="2">Biotin transporter</fullName>
    </recommendedName>
</protein>
<dbReference type="InterPro" id="IPR003784">
    <property type="entry name" value="BioY"/>
</dbReference>
<feature type="transmembrane region" description="Helical" evidence="3">
    <location>
        <begin position="20"/>
        <end position="41"/>
    </location>
</feature>
<dbReference type="RefSeq" id="WP_072345361.1">
    <property type="nucleotide sequence ID" value="NZ_FPKU01000003.1"/>
</dbReference>
<comment type="similarity">
    <text evidence="1 2">Belongs to the BioY family.</text>
</comment>
<evidence type="ECO:0000313" key="4">
    <source>
        <dbReference type="EMBL" id="SFZ86054.1"/>
    </source>
</evidence>
<gene>
    <name evidence="4" type="ORF">SAMN02983003_3228</name>
</gene>
<keyword evidence="3" id="KW-1133">Transmembrane helix</keyword>
<evidence type="ECO:0000256" key="1">
    <source>
        <dbReference type="ARBA" id="ARBA00010692"/>
    </source>
</evidence>
<dbReference type="AlphaFoldDB" id="A0A1K2I0Z8"/>
<feature type="transmembrane region" description="Helical" evidence="3">
    <location>
        <begin position="178"/>
        <end position="200"/>
    </location>
</feature>
<feature type="transmembrane region" description="Helical" evidence="3">
    <location>
        <begin position="132"/>
        <end position="158"/>
    </location>
</feature>
<comment type="subcellular location">
    <subcellularLocation>
        <location evidence="2">Cell membrane</location>
        <topology evidence="2">Multi-pass membrane protein</topology>
    </subcellularLocation>
</comment>
<keyword evidence="2" id="KW-0813">Transport</keyword>
<sequence length="204" mass="20750">MSDSLVTNSSLYRTLAGSSRAASFASATVIVVLGSLLLAVAAQIKVPVVPVPFTLATLAVAMIAGTFGARIGVATVALYIAEGLAGLPVFSNGGGLAYLASPTFGFIIGYLALAMVIGWAADAGLSRRPLAFFAAMIAGNIVMLGFGFVWLLSLASGAAWIDQSNVVGSAFAVAVQPFLIWDGLKMAFAAITIAGLWAAFGKRA</sequence>
<dbReference type="GO" id="GO:0015225">
    <property type="term" value="F:biotin transmembrane transporter activity"/>
    <property type="evidence" value="ECO:0007669"/>
    <property type="project" value="UniProtKB-UniRule"/>
</dbReference>
<feature type="transmembrane region" description="Helical" evidence="3">
    <location>
        <begin position="96"/>
        <end position="120"/>
    </location>
</feature>
<dbReference type="Proteomes" id="UP000183447">
    <property type="component" value="Unassembled WGS sequence"/>
</dbReference>
<dbReference type="PIRSF" id="PIRSF016661">
    <property type="entry name" value="BioY"/>
    <property type="match status" value="1"/>
</dbReference>
<accession>A0A1K2I0Z8</accession>
<organism evidence="4 5">
    <name type="scientific">Devosia enhydra</name>
    <dbReference type="NCBI Taxonomy" id="665118"/>
    <lineage>
        <taxon>Bacteria</taxon>
        <taxon>Pseudomonadati</taxon>
        <taxon>Pseudomonadota</taxon>
        <taxon>Alphaproteobacteria</taxon>
        <taxon>Hyphomicrobiales</taxon>
        <taxon>Devosiaceae</taxon>
        <taxon>Devosia</taxon>
    </lineage>
</organism>
<dbReference type="GO" id="GO:0005886">
    <property type="term" value="C:plasma membrane"/>
    <property type="evidence" value="ECO:0007669"/>
    <property type="project" value="UniProtKB-SubCell"/>
</dbReference>
<dbReference type="PANTHER" id="PTHR34295">
    <property type="entry name" value="BIOTIN TRANSPORTER BIOY"/>
    <property type="match status" value="1"/>
</dbReference>
<name>A0A1K2I0Z8_9HYPH</name>
<keyword evidence="2 3" id="KW-0472">Membrane</keyword>
<dbReference type="EMBL" id="FPKU01000003">
    <property type="protein sequence ID" value="SFZ86054.1"/>
    <property type="molecule type" value="Genomic_DNA"/>
</dbReference>
<evidence type="ECO:0000256" key="3">
    <source>
        <dbReference type="SAM" id="Phobius"/>
    </source>
</evidence>
<keyword evidence="3" id="KW-0812">Transmembrane</keyword>
<reference evidence="4 5" key="1">
    <citation type="submission" date="2016-11" db="EMBL/GenBank/DDBJ databases">
        <authorList>
            <person name="Jaros S."/>
            <person name="Januszkiewicz K."/>
            <person name="Wedrychowicz H."/>
        </authorList>
    </citation>
    <scope>NUCLEOTIDE SEQUENCE [LARGE SCALE GENOMIC DNA]</scope>
    <source>
        <strain evidence="4 5">ATCC 23634</strain>
    </source>
</reference>
<evidence type="ECO:0000256" key="2">
    <source>
        <dbReference type="PIRNR" id="PIRNR016661"/>
    </source>
</evidence>
<dbReference type="PANTHER" id="PTHR34295:SF1">
    <property type="entry name" value="BIOTIN TRANSPORTER BIOY"/>
    <property type="match status" value="1"/>
</dbReference>
<dbReference type="Gene3D" id="1.10.1760.20">
    <property type="match status" value="1"/>
</dbReference>
<proteinExistence type="inferred from homology"/>
<keyword evidence="2" id="KW-1003">Cell membrane</keyword>
<feature type="transmembrane region" description="Helical" evidence="3">
    <location>
        <begin position="53"/>
        <end position="81"/>
    </location>
</feature>
<evidence type="ECO:0000313" key="5">
    <source>
        <dbReference type="Proteomes" id="UP000183447"/>
    </source>
</evidence>
<dbReference type="Pfam" id="PF02632">
    <property type="entry name" value="BioY"/>
    <property type="match status" value="1"/>
</dbReference>
<keyword evidence="5" id="KW-1185">Reference proteome</keyword>